<dbReference type="GO" id="GO:0006412">
    <property type="term" value="P:translation"/>
    <property type="evidence" value="ECO:0007669"/>
    <property type="project" value="UniProtKB-UniRule"/>
</dbReference>
<dbReference type="RefSeq" id="WP_011386968.1">
    <property type="nucleotide sequence ID" value="NZ_JFDO01000004.1"/>
</dbReference>
<proteinExistence type="inferred from homology"/>
<dbReference type="Gene3D" id="3.30.1390.10">
    <property type="match status" value="1"/>
</dbReference>
<dbReference type="Proteomes" id="UP000028533">
    <property type="component" value="Unassembled WGS sequence"/>
</dbReference>
<dbReference type="Gene3D" id="1.20.5.710">
    <property type="entry name" value="Single helix bin"/>
    <property type="match status" value="1"/>
</dbReference>
<dbReference type="InterPro" id="IPR008932">
    <property type="entry name" value="Ribosomal_bL12_oligo"/>
</dbReference>
<accession>A0A084ERU0</accession>
<name>A0A084ERU0_MYCCA</name>
<evidence type="ECO:0000256" key="4">
    <source>
        <dbReference type="HAMAP-Rule" id="MF_00368"/>
    </source>
</evidence>
<evidence type="ECO:0000313" key="7">
    <source>
        <dbReference type="EMBL" id="KEZ20682.1"/>
    </source>
</evidence>
<dbReference type="PANTHER" id="PTHR45987:SF4">
    <property type="entry name" value="LARGE RIBOSOMAL SUBUNIT PROTEIN BL12M"/>
    <property type="match status" value="1"/>
</dbReference>
<dbReference type="SMR" id="A0A084ERU0"/>
<dbReference type="EMBL" id="JFDO01000004">
    <property type="protein sequence ID" value="KEZ20682.1"/>
    <property type="molecule type" value="Genomic_DNA"/>
</dbReference>
<dbReference type="SUPFAM" id="SSF48300">
    <property type="entry name" value="Ribosomal protein L7/12, oligomerisation (N-terminal) domain"/>
    <property type="match status" value="1"/>
</dbReference>
<feature type="domain" description="Large ribosomal subunit protein bL12 C-terminal" evidence="5">
    <location>
        <begin position="56"/>
        <end position="122"/>
    </location>
</feature>
<comment type="function">
    <text evidence="4">Forms part of the ribosomal stalk which helps the ribosome interact with GTP-bound translation factors. Is thus essential for accurate translation.</text>
</comment>
<keyword evidence="3 4" id="KW-0687">Ribonucleoprotein</keyword>
<dbReference type="HAMAP" id="MF_00368">
    <property type="entry name" value="Ribosomal_bL12"/>
    <property type="match status" value="1"/>
</dbReference>
<evidence type="ECO:0000313" key="8">
    <source>
        <dbReference type="Proteomes" id="UP000028533"/>
    </source>
</evidence>
<dbReference type="FunFam" id="3.30.1390.10:FF:000001">
    <property type="entry name" value="50S ribosomal protein L7/L12"/>
    <property type="match status" value="1"/>
</dbReference>
<dbReference type="AlphaFoldDB" id="A0A084ERU0"/>
<protein>
    <recommendedName>
        <fullName evidence="4">Large ribosomal subunit protein bL12</fullName>
    </recommendedName>
</protein>
<dbReference type="Pfam" id="PF16320">
    <property type="entry name" value="Ribosomal_L12_N"/>
    <property type="match status" value="1"/>
</dbReference>
<keyword evidence="2 4" id="KW-0689">Ribosomal protein</keyword>
<comment type="subunit">
    <text evidence="4">Homodimer. Part of the ribosomal stalk of the 50S ribosomal subunit. Forms a multimeric L10(L12)X complex, where L10 forms an elongated spine to which 2 to 4 L12 dimers bind in a sequential fashion. Binds GTP-bound translation factors.</text>
</comment>
<dbReference type="InterPro" id="IPR013823">
    <property type="entry name" value="Ribosomal_bL12_C"/>
</dbReference>
<evidence type="ECO:0000256" key="2">
    <source>
        <dbReference type="ARBA" id="ARBA00022980"/>
    </source>
</evidence>
<dbReference type="GeneID" id="23778977"/>
<evidence type="ECO:0000256" key="1">
    <source>
        <dbReference type="ARBA" id="ARBA00007197"/>
    </source>
</evidence>
<organism evidence="7 8">
    <name type="scientific">Mycoplasma capricolum subsp. capricolum 14232</name>
    <dbReference type="NCBI Taxonomy" id="1188238"/>
    <lineage>
        <taxon>Bacteria</taxon>
        <taxon>Bacillati</taxon>
        <taxon>Mycoplasmatota</taxon>
        <taxon>Mollicutes</taxon>
        <taxon>Mycoplasmataceae</taxon>
        <taxon>Mycoplasma</taxon>
    </lineage>
</organism>
<sequence>MPITKDEIIKALEEMKLNELNELVKAIEDHFGVVASVGVAAAAPAEATNAAPTEVSVVMTSVGQQKVAVIKVVKELTGVGLMDAKKMVDGAMPVTIKEHVKPEEAEEMKAKLVEAGASIDLK</sequence>
<evidence type="ECO:0000259" key="5">
    <source>
        <dbReference type="Pfam" id="PF00542"/>
    </source>
</evidence>
<evidence type="ECO:0000259" key="6">
    <source>
        <dbReference type="Pfam" id="PF16320"/>
    </source>
</evidence>
<dbReference type="Pfam" id="PF00542">
    <property type="entry name" value="Ribosomal_L12"/>
    <property type="match status" value="1"/>
</dbReference>
<dbReference type="InterPro" id="IPR036235">
    <property type="entry name" value="Ribosomal_bL12_oligo_N_sf"/>
</dbReference>
<dbReference type="NCBIfam" id="TIGR00855">
    <property type="entry name" value="L12"/>
    <property type="match status" value="1"/>
</dbReference>
<dbReference type="SUPFAM" id="SSF54736">
    <property type="entry name" value="ClpS-like"/>
    <property type="match status" value="1"/>
</dbReference>
<dbReference type="GO" id="GO:0022625">
    <property type="term" value="C:cytosolic large ribosomal subunit"/>
    <property type="evidence" value="ECO:0007669"/>
    <property type="project" value="TreeGrafter"/>
</dbReference>
<dbReference type="GO" id="GO:0003729">
    <property type="term" value="F:mRNA binding"/>
    <property type="evidence" value="ECO:0007669"/>
    <property type="project" value="TreeGrafter"/>
</dbReference>
<dbReference type="PANTHER" id="PTHR45987">
    <property type="entry name" value="39S RIBOSOMAL PROTEIN L12"/>
    <property type="match status" value="1"/>
</dbReference>
<dbReference type="GO" id="GO:0003735">
    <property type="term" value="F:structural constituent of ribosome"/>
    <property type="evidence" value="ECO:0007669"/>
    <property type="project" value="InterPro"/>
</dbReference>
<feature type="domain" description="Large ribosomal subunit protein bL12 oligomerization" evidence="6">
    <location>
        <begin position="4"/>
        <end position="47"/>
    </location>
</feature>
<evidence type="ECO:0000256" key="3">
    <source>
        <dbReference type="ARBA" id="ARBA00023274"/>
    </source>
</evidence>
<comment type="caution">
    <text evidence="7">The sequence shown here is derived from an EMBL/GenBank/DDBJ whole genome shotgun (WGS) entry which is preliminary data.</text>
</comment>
<reference evidence="7 8" key="1">
    <citation type="submission" date="2014-02" db="EMBL/GenBank/DDBJ databases">
        <title>Genome sequence of Mycoplasma capricolum subsp. capricolum strain 14232.</title>
        <authorList>
            <person name="Sirand-Pugnet P."/>
            <person name="Breton M."/>
            <person name="Dordet-Frisoni E."/>
            <person name="Baranowski E."/>
            <person name="Barre A."/>
            <person name="Couture C."/>
            <person name="Dupuy V."/>
            <person name="Gaurivaud P."/>
            <person name="Jacob D."/>
            <person name="Lemaitre C."/>
            <person name="Manso-Silvan L."/>
            <person name="Nikolski M."/>
            <person name="Nouvel L.-X."/>
            <person name="Poumarat F."/>
            <person name="Tardy F."/>
            <person name="Thebault P."/>
            <person name="Theil S."/>
            <person name="Citti C."/>
            <person name="Thiaucourt F."/>
            <person name="Blanchard A."/>
        </authorList>
    </citation>
    <scope>NUCLEOTIDE SEQUENCE [LARGE SCALE GENOMIC DNA]</scope>
    <source>
        <strain evidence="7 8">14232</strain>
    </source>
</reference>
<dbReference type="InterPro" id="IPR000206">
    <property type="entry name" value="Ribosomal_bL12"/>
</dbReference>
<gene>
    <name evidence="4 7" type="primary">rplL</name>
    <name evidence="7" type="ORF">MCAPa_2620</name>
</gene>
<comment type="similarity">
    <text evidence="1 4">Belongs to the bacterial ribosomal protein bL12 family.</text>
</comment>
<dbReference type="InterPro" id="IPR014719">
    <property type="entry name" value="Ribosomal_bL12_C/ClpS-like"/>
</dbReference>